<gene>
    <name evidence="2" type="ORF">H9702_03450</name>
</gene>
<feature type="compositionally biased region" description="Low complexity" evidence="1">
    <location>
        <begin position="26"/>
        <end position="42"/>
    </location>
</feature>
<dbReference type="EMBL" id="DWWM01000023">
    <property type="protein sequence ID" value="HJC36170.1"/>
    <property type="molecule type" value="Genomic_DNA"/>
</dbReference>
<feature type="region of interest" description="Disordered" evidence="1">
    <location>
        <begin position="1"/>
        <end position="105"/>
    </location>
</feature>
<evidence type="ECO:0000313" key="2">
    <source>
        <dbReference type="EMBL" id="HJC36170.1"/>
    </source>
</evidence>
<organism evidence="2 3">
    <name type="scientific">Candidatus Merdibacter merdavium</name>
    <dbReference type="NCBI Taxonomy" id="2838692"/>
    <lineage>
        <taxon>Bacteria</taxon>
        <taxon>Bacillati</taxon>
        <taxon>Bacillota</taxon>
        <taxon>Erysipelotrichia</taxon>
        <taxon>Erysipelotrichales</taxon>
        <taxon>Erysipelotrichaceae</taxon>
        <taxon>Merdibacter</taxon>
    </lineage>
</organism>
<feature type="compositionally biased region" description="Basic and acidic residues" evidence="1">
    <location>
        <begin position="13"/>
        <end position="25"/>
    </location>
</feature>
<sequence>MAEKKTTVKSSTKAKDPAEKKEETTVKAGAKSTAKKSAPAAKKTVKKAEKPAAKKAAAKKPAAKKSVKKAEPAAKAEVKPEAKAEVKPEAKTAIKQEPAAEAKKTAKQDKLAQYEKFSMDSCIAMMQAMGVTYTYDDYARELMHESDLAVIVAKINEDFRLNGDSFDYDEDGYDSDLTEVTVRKVADTMDFKASDFPKMADAATAACAYVLSDDLEKDGEEYLSEFHLWERLLMIAQHRSIRDEEGMSEIVRVDLMAFMKHFMALARRVLPQWKYDDVKFYENFAYAILSQFEDLFAAYNNELMMDIADLYILHEDYGRGDADYGYIIRDNKIKDYVYYRFAHVYEDIDLDKAKGIAYDALQYVDGRYDYYQPIIDILNR</sequence>
<reference evidence="2" key="2">
    <citation type="submission" date="2021-04" db="EMBL/GenBank/DDBJ databases">
        <authorList>
            <person name="Gilroy R."/>
        </authorList>
    </citation>
    <scope>NUCLEOTIDE SEQUENCE</scope>
    <source>
        <strain evidence="2">CHK187-11901</strain>
    </source>
</reference>
<protein>
    <submittedName>
        <fullName evidence="2">Neurofilament protein</fullName>
    </submittedName>
</protein>
<name>A0A9D2NRT5_9FIRM</name>
<feature type="compositionally biased region" description="Basic residues" evidence="1">
    <location>
        <begin position="56"/>
        <end position="67"/>
    </location>
</feature>
<evidence type="ECO:0000256" key="1">
    <source>
        <dbReference type="SAM" id="MobiDB-lite"/>
    </source>
</evidence>
<reference evidence="2" key="1">
    <citation type="journal article" date="2021" name="PeerJ">
        <title>Extensive microbial diversity within the chicken gut microbiome revealed by metagenomics and culture.</title>
        <authorList>
            <person name="Gilroy R."/>
            <person name="Ravi A."/>
            <person name="Getino M."/>
            <person name="Pursley I."/>
            <person name="Horton D.L."/>
            <person name="Alikhan N.F."/>
            <person name="Baker D."/>
            <person name="Gharbi K."/>
            <person name="Hall N."/>
            <person name="Watson M."/>
            <person name="Adriaenssens E.M."/>
            <person name="Foster-Nyarko E."/>
            <person name="Jarju S."/>
            <person name="Secka A."/>
            <person name="Antonio M."/>
            <person name="Oren A."/>
            <person name="Chaudhuri R.R."/>
            <person name="La Ragione R."/>
            <person name="Hildebrand F."/>
            <person name="Pallen M.J."/>
        </authorList>
    </citation>
    <scope>NUCLEOTIDE SEQUENCE</scope>
    <source>
        <strain evidence="2">CHK187-11901</strain>
    </source>
</reference>
<proteinExistence type="predicted"/>
<feature type="compositionally biased region" description="Basic and acidic residues" evidence="1">
    <location>
        <begin position="68"/>
        <end position="105"/>
    </location>
</feature>
<evidence type="ECO:0000313" key="3">
    <source>
        <dbReference type="Proteomes" id="UP000823896"/>
    </source>
</evidence>
<dbReference type="AlphaFoldDB" id="A0A9D2NRT5"/>
<accession>A0A9D2NRT5</accession>
<dbReference type="Proteomes" id="UP000823896">
    <property type="component" value="Unassembled WGS sequence"/>
</dbReference>
<comment type="caution">
    <text evidence="2">The sequence shown here is derived from an EMBL/GenBank/DDBJ whole genome shotgun (WGS) entry which is preliminary data.</text>
</comment>